<keyword evidence="3" id="KW-1185">Reference proteome</keyword>
<evidence type="ECO:0000313" key="3">
    <source>
        <dbReference type="Proteomes" id="UP001590950"/>
    </source>
</evidence>
<protein>
    <submittedName>
        <fullName evidence="2">Uncharacterized protein</fullName>
    </submittedName>
</protein>
<comment type="caution">
    <text evidence="2">The sequence shown here is derived from an EMBL/GenBank/DDBJ whole genome shotgun (WGS) entry which is preliminary data.</text>
</comment>
<feature type="compositionally biased region" description="Basic and acidic residues" evidence="1">
    <location>
        <begin position="61"/>
        <end position="73"/>
    </location>
</feature>
<gene>
    <name evidence="2" type="ORF">N7G274_004417</name>
</gene>
<dbReference type="Proteomes" id="UP001590950">
    <property type="component" value="Unassembled WGS sequence"/>
</dbReference>
<name>A0ABR4AAB7_9LECA</name>
<proteinExistence type="predicted"/>
<evidence type="ECO:0000256" key="1">
    <source>
        <dbReference type="SAM" id="MobiDB-lite"/>
    </source>
</evidence>
<accession>A0ABR4AAB7</accession>
<evidence type="ECO:0000313" key="2">
    <source>
        <dbReference type="EMBL" id="KAL2042658.1"/>
    </source>
</evidence>
<organism evidence="2 3">
    <name type="scientific">Stereocaulon virgatum</name>
    <dbReference type="NCBI Taxonomy" id="373712"/>
    <lineage>
        <taxon>Eukaryota</taxon>
        <taxon>Fungi</taxon>
        <taxon>Dikarya</taxon>
        <taxon>Ascomycota</taxon>
        <taxon>Pezizomycotina</taxon>
        <taxon>Lecanoromycetes</taxon>
        <taxon>OSLEUM clade</taxon>
        <taxon>Lecanoromycetidae</taxon>
        <taxon>Lecanorales</taxon>
        <taxon>Lecanorineae</taxon>
        <taxon>Stereocaulaceae</taxon>
        <taxon>Stereocaulon</taxon>
    </lineage>
</organism>
<feature type="compositionally biased region" description="Low complexity" evidence="1">
    <location>
        <begin position="17"/>
        <end position="38"/>
    </location>
</feature>
<feature type="compositionally biased region" description="Polar residues" evidence="1">
    <location>
        <begin position="1"/>
        <end position="15"/>
    </location>
</feature>
<feature type="region of interest" description="Disordered" evidence="1">
    <location>
        <begin position="1"/>
        <end position="101"/>
    </location>
</feature>
<feature type="compositionally biased region" description="Polar residues" evidence="1">
    <location>
        <begin position="92"/>
        <end position="101"/>
    </location>
</feature>
<reference evidence="2 3" key="1">
    <citation type="submission" date="2024-09" db="EMBL/GenBank/DDBJ databases">
        <title>Rethinking Asexuality: The Enigmatic Case of Functional Sexual Genes in Lepraria (Stereocaulaceae).</title>
        <authorList>
            <person name="Doellman M."/>
            <person name="Sun Y."/>
            <person name="Barcenas-Pena A."/>
            <person name="Lumbsch H.T."/>
            <person name="Grewe F."/>
        </authorList>
    </citation>
    <scope>NUCLEOTIDE SEQUENCE [LARGE SCALE GENOMIC DNA]</scope>
    <source>
        <strain evidence="2 3">Mercado 3170</strain>
    </source>
</reference>
<dbReference type="EMBL" id="JBEFKJ010000013">
    <property type="protein sequence ID" value="KAL2042658.1"/>
    <property type="molecule type" value="Genomic_DNA"/>
</dbReference>
<sequence length="101" mass="10386">MCNLNTSSNQATQPVASAFSSPSSKSGLDRLSLSALSPDSEDSPESPAAKFAGIVPTDPHSPLEESPEVKDWGGQDSEPMDLGVSHLAAPHPNSSAEVLGE</sequence>